<evidence type="ECO:0000313" key="2">
    <source>
        <dbReference type="Proteomes" id="UP000789572"/>
    </source>
</evidence>
<feature type="non-terminal residue" evidence="1">
    <location>
        <position position="1"/>
    </location>
</feature>
<protein>
    <submittedName>
        <fullName evidence="1">3364_t:CDS:1</fullName>
    </submittedName>
</protein>
<accession>A0A9N9DC53</accession>
<proteinExistence type="predicted"/>
<reference evidence="1" key="1">
    <citation type="submission" date="2021-06" db="EMBL/GenBank/DDBJ databases">
        <authorList>
            <person name="Kallberg Y."/>
            <person name="Tangrot J."/>
            <person name="Rosling A."/>
        </authorList>
    </citation>
    <scope>NUCLEOTIDE SEQUENCE</scope>
    <source>
        <strain evidence="1">IA702</strain>
    </source>
</reference>
<dbReference type="Proteomes" id="UP000789572">
    <property type="component" value="Unassembled WGS sequence"/>
</dbReference>
<comment type="caution">
    <text evidence="1">The sequence shown here is derived from an EMBL/GenBank/DDBJ whole genome shotgun (WGS) entry which is preliminary data.</text>
</comment>
<evidence type="ECO:0000313" key="1">
    <source>
        <dbReference type="EMBL" id="CAG8634476.1"/>
    </source>
</evidence>
<sequence length="622" mass="70428">KRRKIELKQILDDLKPGQVNQVIRKTATKMFLDRKAALEAAYELLSKNRYGRESKQTQDTYFGLCFGGCGIGKTELVAQFCTKMILENGKILVLDLDKGKHEFNRDACMEDQWLGLALASVYYGGETAGLSAFINMLRQTYGEESLACFSDASEVIELIINHFRKQKNIEGTLTLVVWKDDYQIEMEQFSNPRLNIIQKIGGYNHVSTGQSKAAEQDVILVPILSGTFGGDVRKTIVGSWYSAKILSTPPLSFNSAVTVLGISKNVLEQSPFKLRILISDIGEVARLLVDLGRMGDFSKPLEEQDIDRLGSQMVNRVSECYSIATPKGQRSITALPKSALKELLRRIITGTSISEGTQLPETEMSFLDLDCYGIFHYTLLSNGRFSMTMPYILLWKFNNEVLLLPPDLLTFPCRQWTWQDFEKLEAYLETLRAGHGTTIKEQFPYAYANAEVLEWKIEPWQQMSVEQETAQCVPKNGKVTWADKHLIKKDGDSYYVKSSVVFLCHMGNPVIDSHSCHMSGSGSGYIALLKQTKHSMPASEGKVTASELIRWYNEANQKFDRLNTKFNTIGFIFFTNRNLSDEDRERALTRCPNLIIICRDNLEKYISSIFICRGLVDEEYGN</sequence>
<keyword evidence="2" id="KW-1185">Reference proteome</keyword>
<name>A0A9N9DC53_9GLOM</name>
<dbReference type="AlphaFoldDB" id="A0A9N9DC53"/>
<dbReference type="EMBL" id="CAJVPJ010003082">
    <property type="protein sequence ID" value="CAG8634476.1"/>
    <property type="molecule type" value="Genomic_DNA"/>
</dbReference>
<organism evidence="1 2">
    <name type="scientific">Paraglomus occultum</name>
    <dbReference type="NCBI Taxonomy" id="144539"/>
    <lineage>
        <taxon>Eukaryota</taxon>
        <taxon>Fungi</taxon>
        <taxon>Fungi incertae sedis</taxon>
        <taxon>Mucoromycota</taxon>
        <taxon>Glomeromycotina</taxon>
        <taxon>Glomeromycetes</taxon>
        <taxon>Paraglomerales</taxon>
        <taxon>Paraglomeraceae</taxon>
        <taxon>Paraglomus</taxon>
    </lineage>
</organism>
<gene>
    <name evidence="1" type="ORF">POCULU_LOCUS9077</name>
</gene>
<dbReference type="OrthoDB" id="2405412at2759"/>